<evidence type="ECO:0000313" key="2">
    <source>
        <dbReference type="EMBL" id="KAJ3032294.1"/>
    </source>
</evidence>
<name>A0AAD5S1S1_9FUNG</name>
<dbReference type="AlphaFoldDB" id="A0AAD5S1S1"/>
<sequence length="194" mass="21353">MPITEFGCSNIKPGTDPLDETTHEGKVLAEAWKSVTQHSNGPYRGYYGVEVEDPSKLWCFFDFESVQDHENFAKTFGGEAAKDLPNILHSPEFNGKHLSLNSYPPTALQSPVTEILLAYFAPPTPQHQKDAATSKLSQFATNALHKCPDVHAVNFGWTIEDDIPVRGGSVDGQKGSILVALIGWPSVEAHMEFR</sequence>
<proteinExistence type="predicted"/>
<evidence type="ECO:0000256" key="1">
    <source>
        <dbReference type="SAM" id="MobiDB-lite"/>
    </source>
</evidence>
<keyword evidence="3" id="KW-1185">Reference proteome</keyword>
<gene>
    <name evidence="2" type="ORF">HK097_005307</name>
</gene>
<feature type="region of interest" description="Disordered" evidence="1">
    <location>
        <begin position="1"/>
        <end position="21"/>
    </location>
</feature>
<dbReference type="Gene3D" id="3.30.70.100">
    <property type="match status" value="1"/>
</dbReference>
<evidence type="ECO:0008006" key="4">
    <source>
        <dbReference type="Google" id="ProtNLM"/>
    </source>
</evidence>
<reference evidence="2" key="1">
    <citation type="submission" date="2020-05" db="EMBL/GenBank/DDBJ databases">
        <title>Phylogenomic resolution of chytrid fungi.</title>
        <authorList>
            <person name="Stajich J.E."/>
            <person name="Amses K."/>
            <person name="Simmons R."/>
            <person name="Seto K."/>
            <person name="Myers J."/>
            <person name="Bonds A."/>
            <person name="Quandt C.A."/>
            <person name="Barry K."/>
            <person name="Liu P."/>
            <person name="Grigoriev I."/>
            <person name="Longcore J.E."/>
            <person name="James T.Y."/>
        </authorList>
    </citation>
    <scope>NUCLEOTIDE SEQUENCE</scope>
    <source>
        <strain evidence="2">JEL0318</strain>
    </source>
</reference>
<dbReference type="Proteomes" id="UP001212841">
    <property type="component" value="Unassembled WGS sequence"/>
</dbReference>
<feature type="non-terminal residue" evidence="2">
    <location>
        <position position="1"/>
    </location>
</feature>
<accession>A0AAD5S1S1</accession>
<organism evidence="2 3">
    <name type="scientific">Rhizophlyctis rosea</name>
    <dbReference type="NCBI Taxonomy" id="64517"/>
    <lineage>
        <taxon>Eukaryota</taxon>
        <taxon>Fungi</taxon>
        <taxon>Fungi incertae sedis</taxon>
        <taxon>Chytridiomycota</taxon>
        <taxon>Chytridiomycota incertae sedis</taxon>
        <taxon>Chytridiomycetes</taxon>
        <taxon>Rhizophlyctidales</taxon>
        <taxon>Rhizophlyctidaceae</taxon>
        <taxon>Rhizophlyctis</taxon>
    </lineage>
</organism>
<protein>
    <recommendedName>
        <fullName evidence="4">ABM domain-containing protein</fullName>
    </recommendedName>
</protein>
<comment type="caution">
    <text evidence="2">The sequence shown here is derived from an EMBL/GenBank/DDBJ whole genome shotgun (WGS) entry which is preliminary data.</text>
</comment>
<evidence type="ECO:0000313" key="3">
    <source>
        <dbReference type="Proteomes" id="UP001212841"/>
    </source>
</evidence>
<dbReference type="EMBL" id="JADGJD010002490">
    <property type="protein sequence ID" value="KAJ3032294.1"/>
    <property type="molecule type" value="Genomic_DNA"/>
</dbReference>